<evidence type="ECO:0000313" key="2">
    <source>
        <dbReference type="EMBL" id="MBB4920417.1"/>
    </source>
</evidence>
<dbReference type="RefSeq" id="WP_184724543.1">
    <property type="nucleotide sequence ID" value="NZ_JACHJP010000013.1"/>
</dbReference>
<dbReference type="Proteomes" id="UP000552644">
    <property type="component" value="Unassembled WGS sequence"/>
</dbReference>
<accession>A0A7W7QV97</accession>
<evidence type="ECO:0000313" key="3">
    <source>
        <dbReference type="Proteomes" id="UP000552644"/>
    </source>
</evidence>
<dbReference type="InterPro" id="IPR029068">
    <property type="entry name" value="Glyas_Bleomycin-R_OHBP_Dase"/>
</dbReference>
<name>A0A7W7QV97_9ACTN</name>
<sequence length="289" mass="31239">MAYDIDYIDHPGILTRDLDGLEKRYQELGFTLSPRSRHMLNDRPGAPLVPTCTANRCALFGESYIELLGIVDESAPDPWRAKQMAAREGFRILQLGGDVEAASPRLQEAGLSGSGVLALERDVETEEGTRTMRALSVHMDPRVVTEGYLGVAQHLTPGYVHQPRYLTHPNGALRVGGVLVVIADADHEAVVARYERLLDRTATREGVRTVLTLRAGRIEIVRASDAEEVLPGEPAPAASYLAAMNIVVADLDAARDLIEGNGVVTRPLGDGFLVSARDAYGASLVFTAS</sequence>
<dbReference type="AlphaFoldDB" id="A0A7W7QV97"/>
<feature type="domain" description="Glyoxalase-like" evidence="1">
    <location>
        <begin position="8"/>
        <end position="198"/>
    </location>
</feature>
<dbReference type="SUPFAM" id="SSF54593">
    <property type="entry name" value="Glyoxalase/Bleomycin resistance protein/Dihydroxybiphenyl dioxygenase"/>
    <property type="match status" value="2"/>
</dbReference>
<organism evidence="2 3">
    <name type="scientific">Streptosporangium saharense</name>
    <dbReference type="NCBI Taxonomy" id="1706840"/>
    <lineage>
        <taxon>Bacteria</taxon>
        <taxon>Bacillati</taxon>
        <taxon>Actinomycetota</taxon>
        <taxon>Actinomycetes</taxon>
        <taxon>Streptosporangiales</taxon>
        <taxon>Streptosporangiaceae</taxon>
        <taxon>Streptosporangium</taxon>
    </lineage>
</organism>
<dbReference type="Gene3D" id="3.10.180.10">
    <property type="entry name" value="2,3-Dihydroxybiphenyl 1,2-Dioxygenase, domain 1"/>
    <property type="match status" value="1"/>
</dbReference>
<dbReference type="EMBL" id="JACHJP010000013">
    <property type="protein sequence ID" value="MBB4920417.1"/>
    <property type="molecule type" value="Genomic_DNA"/>
</dbReference>
<dbReference type="Pfam" id="PF13468">
    <property type="entry name" value="Glyoxalase_3"/>
    <property type="match status" value="1"/>
</dbReference>
<evidence type="ECO:0000259" key="1">
    <source>
        <dbReference type="Pfam" id="PF13468"/>
    </source>
</evidence>
<protein>
    <recommendedName>
        <fullName evidence="1">Glyoxalase-like domain-containing protein</fullName>
    </recommendedName>
</protein>
<comment type="caution">
    <text evidence="2">The sequence shown here is derived from an EMBL/GenBank/DDBJ whole genome shotgun (WGS) entry which is preliminary data.</text>
</comment>
<dbReference type="InterPro" id="IPR025870">
    <property type="entry name" value="Glyoxalase-like_dom"/>
</dbReference>
<reference evidence="2 3" key="1">
    <citation type="submission" date="2020-08" db="EMBL/GenBank/DDBJ databases">
        <title>Genomic Encyclopedia of Type Strains, Phase III (KMG-III): the genomes of soil and plant-associated and newly described type strains.</title>
        <authorList>
            <person name="Whitman W."/>
        </authorList>
    </citation>
    <scope>NUCLEOTIDE SEQUENCE [LARGE SCALE GENOMIC DNA]</scope>
    <source>
        <strain evidence="2 3">CECT 8840</strain>
    </source>
</reference>
<keyword evidence="3" id="KW-1185">Reference proteome</keyword>
<proteinExistence type="predicted"/>
<gene>
    <name evidence="2" type="ORF">FHS44_007566</name>
</gene>